<gene>
    <name evidence="1" type="ORF">SPACI_039910</name>
</gene>
<keyword evidence="2" id="KW-1185">Reference proteome</keyword>
<evidence type="ECO:0000313" key="1">
    <source>
        <dbReference type="EMBL" id="XFO73883.1"/>
    </source>
</evidence>
<name>A0ABZ3J6B3_SPOA4</name>
<proteinExistence type="predicted"/>
<evidence type="ECO:0000313" key="2">
    <source>
        <dbReference type="Proteomes" id="UP000216052"/>
    </source>
</evidence>
<reference evidence="1" key="1">
    <citation type="submission" date="2024-05" db="EMBL/GenBank/DDBJ databases">
        <title>Isolation and characterization of Sporomusa carbonis sp. nov., a carboxydotrophic hydrogenogen in the genus of Sporomusa isolated from a charcoal burning pile.</title>
        <authorList>
            <person name="Boeer T."/>
            <person name="Rosenbaum F."/>
            <person name="Eysell L."/>
            <person name="Mueller V."/>
            <person name="Daniel R."/>
            <person name="Poehlein A."/>
        </authorList>
    </citation>
    <scope>NUCLEOTIDE SEQUENCE [LARGE SCALE GENOMIC DNA]</scope>
    <source>
        <strain evidence="1">DSM 3132</strain>
    </source>
</reference>
<sequence>MTVISIPYGEGKLRPIYRKNDWGCFGKRAHQYKPENGEKEHGYLYARAGHLNYWKRICNFSLNKDDKDGIKS</sequence>
<organism evidence="1 2">
    <name type="scientific">Sporomusa acidovorans (strain ATCC 49682 / DSM 3132 / Mol)</name>
    <dbReference type="NCBI Taxonomy" id="1123286"/>
    <lineage>
        <taxon>Bacteria</taxon>
        <taxon>Bacillati</taxon>
        <taxon>Bacillota</taxon>
        <taxon>Negativicutes</taxon>
        <taxon>Selenomonadales</taxon>
        <taxon>Sporomusaceae</taxon>
        <taxon>Sporomusa</taxon>
    </lineage>
</organism>
<dbReference type="EMBL" id="CP155571">
    <property type="protein sequence ID" value="XFO73883.1"/>
    <property type="molecule type" value="Genomic_DNA"/>
</dbReference>
<accession>A0ABZ3J6B3</accession>
<dbReference type="RefSeq" id="WP_093794096.1">
    <property type="nucleotide sequence ID" value="NZ_CP155571.1"/>
</dbReference>
<protein>
    <submittedName>
        <fullName evidence="1">Uncharacterized protein</fullName>
    </submittedName>
</protein>
<dbReference type="Proteomes" id="UP000216052">
    <property type="component" value="Chromosome"/>
</dbReference>